<dbReference type="Proteomes" id="UP001392437">
    <property type="component" value="Unassembled WGS sequence"/>
</dbReference>
<dbReference type="EMBL" id="JAQQWP010000002">
    <property type="protein sequence ID" value="KAK8130330.1"/>
    <property type="molecule type" value="Genomic_DNA"/>
</dbReference>
<evidence type="ECO:0000256" key="1">
    <source>
        <dbReference type="SAM" id="MobiDB-lite"/>
    </source>
</evidence>
<evidence type="ECO:0000313" key="3">
    <source>
        <dbReference type="Proteomes" id="UP001392437"/>
    </source>
</evidence>
<accession>A0AAW0R938</accession>
<keyword evidence="3" id="KW-1185">Reference proteome</keyword>
<sequence>MSQPTAMTGFGFGFSMRDRLSSLSAFLGLNASSRGCCGCVLAHPKPAASRNIHESNAPNHPASFRRGFTTCRRAE</sequence>
<protein>
    <submittedName>
        <fullName evidence="2">Uncharacterized protein</fullName>
    </submittedName>
</protein>
<organism evidence="2 3">
    <name type="scientific">Apiospora kogelbergensis</name>
    <dbReference type="NCBI Taxonomy" id="1337665"/>
    <lineage>
        <taxon>Eukaryota</taxon>
        <taxon>Fungi</taxon>
        <taxon>Dikarya</taxon>
        <taxon>Ascomycota</taxon>
        <taxon>Pezizomycotina</taxon>
        <taxon>Sordariomycetes</taxon>
        <taxon>Xylariomycetidae</taxon>
        <taxon>Amphisphaeriales</taxon>
        <taxon>Apiosporaceae</taxon>
        <taxon>Apiospora</taxon>
    </lineage>
</organism>
<evidence type="ECO:0000313" key="2">
    <source>
        <dbReference type="EMBL" id="KAK8130330.1"/>
    </source>
</evidence>
<gene>
    <name evidence="2" type="ORF">PG999_002710</name>
</gene>
<feature type="region of interest" description="Disordered" evidence="1">
    <location>
        <begin position="51"/>
        <end position="75"/>
    </location>
</feature>
<comment type="caution">
    <text evidence="2">The sequence shown here is derived from an EMBL/GenBank/DDBJ whole genome shotgun (WGS) entry which is preliminary data.</text>
</comment>
<proteinExistence type="predicted"/>
<dbReference type="AlphaFoldDB" id="A0AAW0R938"/>
<reference evidence="2 3" key="1">
    <citation type="submission" date="2023-01" db="EMBL/GenBank/DDBJ databases">
        <title>Analysis of 21 Apiospora genomes using comparative genomics revels a genus with tremendous synthesis potential of carbohydrate active enzymes and secondary metabolites.</title>
        <authorList>
            <person name="Sorensen T."/>
        </authorList>
    </citation>
    <scope>NUCLEOTIDE SEQUENCE [LARGE SCALE GENOMIC DNA]</scope>
    <source>
        <strain evidence="2 3">CBS 117206</strain>
    </source>
</reference>
<name>A0AAW0R938_9PEZI</name>